<dbReference type="EMBL" id="BANX01000011">
    <property type="protein sequence ID" value="GAC67997.1"/>
    <property type="molecule type" value="Genomic_DNA"/>
</dbReference>
<comment type="caution">
    <text evidence="2">The sequence shown here is derived from an EMBL/GenBank/DDBJ whole genome shotgun (WGS) entry which is preliminary data.</text>
</comment>
<keyword evidence="3" id="KW-1185">Reference proteome</keyword>
<dbReference type="InterPro" id="IPR014729">
    <property type="entry name" value="Rossmann-like_a/b/a_fold"/>
</dbReference>
<name>M0QKP6_9ACTN</name>
<dbReference type="PANTHER" id="PTHR30336">
    <property type="entry name" value="INNER MEMBRANE PROTEIN, PROBABLE PERMEASE"/>
    <property type="match status" value="1"/>
</dbReference>
<gene>
    <name evidence="2" type="ORF">GS4_11_02680</name>
</gene>
<evidence type="ECO:0000313" key="3">
    <source>
        <dbReference type="Proteomes" id="UP000011666"/>
    </source>
</evidence>
<organism evidence="2 3">
    <name type="scientific">Gordonia soli NBRC 108243</name>
    <dbReference type="NCBI Taxonomy" id="1223545"/>
    <lineage>
        <taxon>Bacteria</taxon>
        <taxon>Bacillati</taxon>
        <taxon>Actinomycetota</taxon>
        <taxon>Actinomycetes</taxon>
        <taxon>Mycobacteriales</taxon>
        <taxon>Gordoniaceae</taxon>
        <taxon>Gordonia</taxon>
    </lineage>
</organism>
<sequence>MVVVGAGVASPANADTGSTGSLGGGSSDLLTPNSQFLWQNPLGHYIVILGAKMGTFGQTPDVLARRLDVGAGLARSHPVNRVIVSGGNTWWLPVPEAQFMNIGLMRRGVPFWQMVNEAGSTSTVQNATNTVRMLKAMGASGAIIVTNGFHMPRAMNDFRAAAAKQHARLDLRTAYA</sequence>
<dbReference type="AlphaFoldDB" id="M0QKP6"/>
<feature type="domain" description="DUF218" evidence="1">
    <location>
        <begin position="45"/>
        <end position="162"/>
    </location>
</feature>
<dbReference type="PANTHER" id="PTHR30336:SF20">
    <property type="entry name" value="DUF218 DOMAIN-CONTAINING PROTEIN"/>
    <property type="match status" value="1"/>
</dbReference>
<dbReference type="Proteomes" id="UP000011666">
    <property type="component" value="Unassembled WGS sequence"/>
</dbReference>
<accession>M0QKP6</accession>
<dbReference type="Gene3D" id="3.40.50.620">
    <property type="entry name" value="HUPs"/>
    <property type="match status" value="1"/>
</dbReference>
<evidence type="ECO:0000259" key="1">
    <source>
        <dbReference type="Pfam" id="PF02698"/>
    </source>
</evidence>
<dbReference type="GO" id="GO:0005886">
    <property type="term" value="C:plasma membrane"/>
    <property type="evidence" value="ECO:0007669"/>
    <property type="project" value="TreeGrafter"/>
</dbReference>
<dbReference type="Pfam" id="PF02698">
    <property type="entry name" value="DUF218"/>
    <property type="match status" value="1"/>
</dbReference>
<evidence type="ECO:0000313" key="2">
    <source>
        <dbReference type="EMBL" id="GAC67997.1"/>
    </source>
</evidence>
<dbReference type="InterPro" id="IPR051599">
    <property type="entry name" value="Cell_Envelope_Assoc"/>
</dbReference>
<dbReference type="CDD" id="cd06259">
    <property type="entry name" value="YdcF-like"/>
    <property type="match status" value="1"/>
</dbReference>
<dbReference type="STRING" id="1223545.GS4_11_02680"/>
<dbReference type="InterPro" id="IPR003848">
    <property type="entry name" value="DUF218"/>
</dbReference>
<dbReference type="eggNOG" id="COG1434">
    <property type="taxonomic scope" value="Bacteria"/>
</dbReference>
<proteinExistence type="predicted"/>
<protein>
    <recommendedName>
        <fullName evidence="1">DUF218 domain-containing protein</fullName>
    </recommendedName>
</protein>
<reference evidence="2 3" key="1">
    <citation type="submission" date="2013-01" db="EMBL/GenBank/DDBJ databases">
        <title>Whole genome shotgun sequence of Gordonia soli NBRC 108243.</title>
        <authorList>
            <person name="Isaki-Nakamura S."/>
            <person name="Hosoyama A."/>
            <person name="Tsuchikane K."/>
            <person name="Ando Y."/>
            <person name="Baba S."/>
            <person name="Ohji S."/>
            <person name="Hamada M."/>
            <person name="Tamura T."/>
            <person name="Yamazoe A."/>
            <person name="Yamazaki S."/>
            <person name="Fujita N."/>
        </authorList>
    </citation>
    <scope>NUCLEOTIDE SEQUENCE [LARGE SCALE GENOMIC DNA]</scope>
    <source>
        <strain evidence="2 3">NBRC 108243</strain>
    </source>
</reference>